<evidence type="ECO:0000259" key="2">
    <source>
        <dbReference type="Pfam" id="PF10469"/>
    </source>
</evidence>
<dbReference type="AlphaFoldDB" id="A0A1G4IH77"/>
<evidence type="ECO:0000313" key="3">
    <source>
        <dbReference type="EMBL" id="SCU71587.1"/>
    </source>
</evidence>
<feature type="region of interest" description="Disordered" evidence="1">
    <location>
        <begin position="159"/>
        <end position="193"/>
    </location>
</feature>
<feature type="domain" description="A-kinase anchor protein 7-like phosphoesterase" evidence="2">
    <location>
        <begin position="214"/>
        <end position="444"/>
    </location>
</feature>
<protein>
    <submittedName>
        <fullName evidence="3">AKAP7 2'5' RNA ligase-like domain containing protein, putative</fullName>
    </submittedName>
</protein>
<dbReference type="VEuPathDB" id="TriTrypDB:TEOVI_000316800"/>
<organism evidence="3 4">
    <name type="scientific">Trypanosoma equiperdum</name>
    <dbReference type="NCBI Taxonomy" id="5694"/>
    <lineage>
        <taxon>Eukaryota</taxon>
        <taxon>Discoba</taxon>
        <taxon>Euglenozoa</taxon>
        <taxon>Kinetoplastea</taxon>
        <taxon>Metakinetoplastina</taxon>
        <taxon>Trypanosomatida</taxon>
        <taxon>Trypanosomatidae</taxon>
        <taxon>Trypanosoma</taxon>
    </lineage>
</organism>
<dbReference type="InterPro" id="IPR019510">
    <property type="entry name" value="AKAP7-like_phosphoesterase"/>
</dbReference>
<name>A0A1G4IH77_TRYEQ</name>
<dbReference type="GO" id="GO:0006355">
    <property type="term" value="P:regulation of DNA-templated transcription"/>
    <property type="evidence" value="ECO:0007669"/>
    <property type="project" value="TreeGrafter"/>
</dbReference>
<dbReference type="PANTHER" id="PTHR13360">
    <property type="entry name" value="ACTIVATING SIGNAL COINTEGRATOR 1 COMPLEX SUBUNIT 1"/>
    <property type="match status" value="1"/>
</dbReference>
<dbReference type="Gene3D" id="3.90.1140.10">
    <property type="entry name" value="Cyclic phosphodiesterase"/>
    <property type="match status" value="1"/>
</dbReference>
<accession>A0A1G4IH77</accession>
<evidence type="ECO:0000256" key="1">
    <source>
        <dbReference type="SAM" id="MobiDB-lite"/>
    </source>
</evidence>
<sequence length="446" mass="48886">MSWRALSSISTDVTERAAAVEWVHREKALDNVARNRLAARYGSNESTNKRNEKECNGKRSCKCLTNGCGWTCNSCGKVSYDARLICGYCLAVSPSVMASVGASVDKKNVSGTSGMHVVPVHNCRDDGISHDSSIRVVRFPQNRCYRIFATEGHARGNESASAEVVDSAPDSREVVGEGSASKRKYAVETHESGEKNAGSTFGGRVGKHFYKKQYTHFIALPIGKVKVFGERAEALLWEMKQCCVDPANGVTEEIFTSAPRTHLTLLMLSLPTCEDVALAVECMQVLQDQIYGWKQQQHLHKGKAGPDDSVGIPIRLGGLHVMTSRGQHVQKANVLYMGLADEESTATVRALQDIVHSSFGELICDDPRVSESKLLHVTLMNTKWRTGEGKQQSGGKNLPFNASEVLRRFANVSLCESPVFIDKVELCALGYDSVNECYPCEAVVYL</sequence>
<dbReference type="GO" id="GO:0005634">
    <property type="term" value="C:nucleus"/>
    <property type="evidence" value="ECO:0007669"/>
    <property type="project" value="TreeGrafter"/>
</dbReference>
<dbReference type="Proteomes" id="UP000195570">
    <property type="component" value="Unassembled WGS sequence"/>
</dbReference>
<dbReference type="EMBL" id="CZPT02001673">
    <property type="protein sequence ID" value="SCU71587.1"/>
    <property type="molecule type" value="Genomic_DNA"/>
</dbReference>
<comment type="caution">
    <text evidence="3">The sequence shown here is derived from an EMBL/GenBank/DDBJ whole genome shotgun (WGS) entry which is preliminary data.</text>
</comment>
<dbReference type="GO" id="GO:0006307">
    <property type="term" value="P:DNA alkylation repair"/>
    <property type="evidence" value="ECO:0007669"/>
    <property type="project" value="InterPro"/>
</dbReference>
<dbReference type="InterPro" id="IPR009210">
    <property type="entry name" value="ASCC1"/>
</dbReference>
<dbReference type="RefSeq" id="XP_067082224.1">
    <property type="nucleotide sequence ID" value="XM_067226123.1"/>
</dbReference>
<reference evidence="3" key="1">
    <citation type="submission" date="2016-09" db="EMBL/GenBank/DDBJ databases">
        <authorList>
            <person name="Hebert L."/>
            <person name="Moumen B."/>
        </authorList>
    </citation>
    <scope>NUCLEOTIDE SEQUENCE [LARGE SCALE GENOMIC DNA]</scope>
    <source>
        <strain evidence="3">OVI</strain>
    </source>
</reference>
<dbReference type="Pfam" id="PF10469">
    <property type="entry name" value="AKAP7_NLS"/>
    <property type="match status" value="1"/>
</dbReference>
<dbReference type="GeneID" id="92377108"/>
<dbReference type="PANTHER" id="PTHR13360:SF1">
    <property type="entry name" value="ACTIVATING SIGNAL COINTEGRATOR 1 COMPLEX SUBUNIT 1"/>
    <property type="match status" value="1"/>
</dbReference>
<gene>
    <name evidence="3" type="ORF">TEOVI_000316800</name>
</gene>
<dbReference type="GO" id="GO:0016874">
    <property type="term" value="F:ligase activity"/>
    <property type="evidence" value="ECO:0007669"/>
    <property type="project" value="UniProtKB-KW"/>
</dbReference>
<evidence type="ECO:0000313" key="4">
    <source>
        <dbReference type="Proteomes" id="UP000195570"/>
    </source>
</evidence>
<proteinExistence type="predicted"/>
<keyword evidence="4" id="KW-1185">Reference proteome</keyword>